<dbReference type="EMBL" id="KQ980581">
    <property type="protein sequence ID" value="KYN15296.1"/>
    <property type="molecule type" value="Genomic_DNA"/>
</dbReference>
<name>A0A195DR23_9HYME</name>
<evidence type="ECO:0000313" key="1">
    <source>
        <dbReference type="EMBL" id="KYN15296.1"/>
    </source>
</evidence>
<protein>
    <submittedName>
        <fullName evidence="1">Uncharacterized protein</fullName>
    </submittedName>
</protein>
<dbReference type="Proteomes" id="UP000078492">
    <property type="component" value="Unassembled WGS sequence"/>
</dbReference>
<gene>
    <name evidence="1" type="ORF">ALC57_12345</name>
</gene>
<keyword evidence="2" id="KW-1185">Reference proteome</keyword>
<proteinExistence type="predicted"/>
<organism evidence="1 2">
    <name type="scientific">Trachymyrmex cornetzi</name>
    <dbReference type="NCBI Taxonomy" id="471704"/>
    <lineage>
        <taxon>Eukaryota</taxon>
        <taxon>Metazoa</taxon>
        <taxon>Ecdysozoa</taxon>
        <taxon>Arthropoda</taxon>
        <taxon>Hexapoda</taxon>
        <taxon>Insecta</taxon>
        <taxon>Pterygota</taxon>
        <taxon>Neoptera</taxon>
        <taxon>Endopterygota</taxon>
        <taxon>Hymenoptera</taxon>
        <taxon>Apocrita</taxon>
        <taxon>Aculeata</taxon>
        <taxon>Formicoidea</taxon>
        <taxon>Formicidae</taxon>
        <taxon>Myrmicinae</taxon>
        <taxon>Trachymyrmex</taxon>
    </lineage>
</organism>
<accession>A0A195DR23</accession>
<evidence type="ECO:0000313" key="2">
    <source>
        <dbReference type="Proteomes" id="UP000078492"/>
    </source>
</evidence>
<reference evidence="1 2" key="1">
    <citation type="submission" date="2015-09" db="EMBL/GenBank/DDBJ databases">
        <title>Trachymyrmex cornetzi WGS genome.</title>
        <authorList>
            <person name="Nygaard S."/>
            <person name="Hu H."/>
            <person name="Boomsma J."/>
            <person name="Zhang G."/>
        </authorList>
    </citation>
    <scope>NUCLEOTIDE SEQUENCE [LARGE SCALE GENOMIC DNA]</scope>
    <source>
        <strain evidence="1">Tcor2-1</strain>
        <tissue evidence="1">Whole body</tissue>
    </source>
</reference>
<sequence length="138" mass="15821">MCRITYDSTWSKKIDGLLVPLGLVYYPKNPEYQLIFKVAWDLTQIDSLKFTAVALRLRAKGRGWSAVRMSSVADGEEMAKWWCIYYVGMIVTSCVYSLDVDQADGLRMSWQLRILPGRSKEAANRRNPLIPSIRRVGQ</sequence>
<dbReference type="AlphaFoldDB" id="A0A195DR23"/>